<dbReference type="PANTHER" id="PTHR36345">
    <property type="entry name" value="CCG-BINDING PROTEIN 1"/>
    <property type="match status" value="1"/>
</dbReference>
<feature type="region of interest" description="Disordered" evidence="1">
    <location>
        <begin position="138"/>
        <end position="177"/>
    </location>
</feature>
<accession>A0A9P0ZHH8</accession>
<proteinExistence type="predicted"/>
<evidence type="ECO:0008006" key="4">
    <source>
        <dbReference type="Google" id="ProtNLM"/>
    </source>
</evidence>
<dbReference type="GO" id="GO:0010183">
    <property type="term" value="P:pollen tube guidance"/>
    <property type="evidence" value="ECO:0007669"/>
    <property type="project" value="InterPro"/>
</dbReference>
<dbReference type="GO" id="GO:0005829">
    <property type="term" value="C:cytosol"/>
    <property type="evidence" value="ECO:0007669"/>
    <property type="project" value="TreeGrafter"/>
</dbReference>
<keyword evidence="3" id="KW-1185">Reference proteome</keyword>
<dbReference type="InterPro" id="IPR037502">
    <property type="entry name" value="CBP1"/>
</dbReference>
<dbReference type="Proteomes" id="UP001152484">
    <property type="component" value="Unassembled WGS sequence"/>
</dbReference>
<dbReference type="GO" id="GO:0005634">
    <property type="term" value="C:nucleus"/>
    <property type="evidence" value="ECO:0007669"/>
    <property type="project" value="TreeGrafter"/>
</dbReference>
<name>A0A9P0ZHH8_CUSEU</name>
<evidence type="ECO:0000256" key="1">
    <source>
        <dbReference type="SAM" id="MobiDB-lite"/>
    </source>
</evidence>
<dbReference type="OrthoDB" id="1924011at2759"/>
<dbReference type="AlphaFoldDB" id="A0A9P0ZHH8"/>
<protein>
    <recommendedName>
        <fullName evidence="4">CCG-binding protein 1</fullName>
    </recommendedName>
</protein>
<dbReference type="EMBL" id="CAMAPE010000038">
    <property type="protein sequence ID" value="CAH9100449.1"/>
    <property type="molecule type" value="Genomic_DNA"/>
</dbReference>
<organism evidence="2 3">
    <name type="scientific">Cuscuta europaea</name>
    <name type="common">European dodder</name>
    <dbReference type="NCBI Taxonomy" id="41803"/>
    <lineage>
        <taxon>Eukaryota</taxon>
        <taxon>Viridiplantae</taxon>
        <taxon>Streptophyta</taxon>
        <taxon>Embryophyta</taxon>
        <taxon>Tracheophyta</taxon>
        <taxon>Spermatophyta</taxon>
        <taxon>Magnoliopsida</taxon>
        <taxon>eudicotyledons</taxon>
        <taxon>Gunneridae</taxon>
        <taxon>Pentapetalae</taxon>
        <taxon>asterids</taxon>
        <taxon>lamiids</taxon>
        <taxon>Solanales</taxon>
        <taxon>Convolvulaceae</taxon>
        <taxon>Cuscuteae</taxon>
        <taxon>Cuscuta</taxon>
        <taxon>Cuscuta subgen. Cuscuta</taxon>
    </lineage>
</organism>
<feature type="compositionally biased region" description="Basic and acidic residues" evidence="1">
    <location>
        <begin position="140"/>
        <end position="158"/>
    </location>
</feature>
<dbReference type="GO" id="GO:0036033">
    <property type="term" value="F:mediator complex binding"/>
    <property type="evidence" value="ECO:0007669"/>
    <property type="project" value="InterPro"/>
</dbReference>
<sequence length="208" mass="23244">MLRSVVLNPHPPLPSYLTAFSEDVNKSNGSRTARNPSTIRCVSRSSGPIPKLEPFSRSKFDRIVKDPSLIQKCESEIADHCSVLEGDASYSCWRAYFELKDLEKEEAKEDVERLILRAGGVKSLIGCLHGIAAMQKPVKGRPEAEKPTNSVKKGEERLCPVPDGLPKSREEIEEEERALMPDSAFTRLLRSKGRAPAWYSRAPDHQTD</sequence>
<dbReference type="PANTHER" id="PTHR36345:SF1">
    <property type="entry name" value="CCG-BINDING PROTEIN 1"/>
    <property type="match status" value="1"/>
</dbReference>
<gene>
    <name evidence="2" type="ORF">CEURO_LOCUS14933</name>
</gene>
<reference evidence="2" key="1">
    <citation type="submission" date="2022-07" db="EMBL/GenBank/DDBJ databases">
        <authorList>
            <person name="Macas J."/>
            <person name="Novak P."/>
            <person name="Neumann P."/>
        </authorList>
    </citation>
    <scope>NUCLEOTIDE SEQUENCE</scope>
</reference>
<evidence type="ECO:0000313" key="2">
    <source>
        <dbReference type="EMBL" id="CAH9100449.1"/>
    </source>
</evidence>
<evidence type="ECO:0000313" key="3">
    <source>
        <dbReference type="Proteomes" id="UP001152484"/>
    </source>
</evidence>
<comment type="caution">
    <text evidence="2">The sequence shown here is derived from an EMBL/GenBank/DDBJ whole genome shotgun (WGS) entry which is preliminary data.</text>
</comment>